<feature type="domain" description="DUF6894" evidence="1">
    <location>
        <begin position="3"/>
        <end position="71"/>
    </location>
</feature>
<dbReference type="Proteomes" id="UP000321085">
    <property type="component" value="Unassembled WGS sequence"/>
</dbReference>
<accession>A0A512C4C7</accession>
<sequence length="88" mass="10056">MPRYFFHVTDGYFTRDTEGTELPDIYAAQDQAIRTSGEILRDMGAKFWNGTNWKLEVADEHDQILFTLRFSAEEQVVLPDLGLDSSAP</sequence>
<evidence type="ECO:0000313" key="3">
    <source>
        <dbReference type="Proteomes" id="UP000321085"/>
    </source>
</evidence>
<dbReference type="RefSeq" id="WP_147023322.1">
    <property type="nucleotide sequence ID" value="NZ_BJYU01000306.1"/>
</dbReference>
<dbReference type="InterPro" id="IPR054189">
    <property type="entry name" value="DUF6894"/>
</dbReference>
<reference evidence="2 3" key="1">
    <citation type="submission" date="2019-07" db="EMBL/GenBank/DDBJ databases">
        <title>Whole genome shotgun sequence of Microvirga aerophila NBRC 106136.</title>
        <authorList>
            <person name="Hosoyama A."/>
            <person name="Uohara A."/>
            <person name="Ohji S."/>
            <person name="Ichikawa N."/>
        </authorList>
    </citation>
    <scope>NUCLEOTIDE SEQUENCE [LARGE SCALE GENOMIC DNA]</scope>
    <source>
        <strain evidence="2 3">NBRC 106136</strain>
    </source>
</reference>
<dbReference type="AlphaFoldDB" id="A0A512C4C7"/>
<name>A0A512C4C7_9HYPH</name>
<evidence type="ECO:0000313" key="2">
    <source>
        <dbReference type="EMBL" id="GEO19055.1"/>
    </source>
</evidence>
<organism evidence="2 3">
    <name type="scientific">Microvirga aerophila</name>
    <dbReference type="NCBI Taxonomy" id="670291"/>
    <lineage>
        <taxon>Bacteria</taxon>
        <taxon>Pseudomonadati</taxon>
        <taxon>Pseudomonadota</taxon>
        <taxon>Alphaproteobacteria</taxon>
        <taxon>Hyphomicrobiales</taxon>
        <taxon>Methylobacteriaceae</taxon>
        <taxon>Microvirga</taxon>
    </lineage>
</organism>
<protein>
    <recommendedName>
        <fullName evidence="1">DUF6894 domain-containing protein</fullName>
    </recommendedName>
</protein>
<comment type="caution">
    <text evidence="2">The sequence shown here is derived from an EMBL/GenBank/DDBJ whole genome shotgun (WGS) entry which is preliminary data.</text>
</comment>
<gene>
    <name evidence="2" type="ORF">MAE02_67510</name>
</gene>
<dbReference type="Pfam" id="PF21834">
    <property type="entry name" value="DUF6894"/>
    <property type="match status" value="1"/>
</dbReference>
<keyword evidence="3" id="KW-1185">Reference proteome</keyword>
<proteinExistence type="predicted"/>
<evidence type="ECO:0000259" key="1">
    <source>
        <dbReference type="Pfam" id="PF21834"/>
    </source>
</evidence>
<dbReference type="EMBL" id="BJYU01000306">
    <property type="protein sequence ID" value="GEO19055.1"/>
    <property type="molecule type" value="Genomic_DNA"/>
</dbReference>